<gene>
    <name evidence="1" type="ORF">Pa4123_89860</name>
</gene>
<organism evidence="1 2">
    <name type="scientific">Phytohabitans aurantiacus</name>
    <dbReference type="NCBI Taxonomy" id="3016789"/>
    <lineage>
        <taxon>Bacteria</taxon>
        <taxon>Bacillati</taxon>
        <taxon>Actinomycetota</taxon>
        <taxon>Actinomycetes</taxon>
        <taxon>Micromonosporales</taxon>
        <taxon>Micromonosporaceae</taxon>
    </lineage>
</organism>
<accession>A0ABQ5RAC0</accession>
<reference evidence="1" key="1">
    <citation type="submission" date="2022-12" db="EMBL/GenBank/DDBJ databases">
        <title>New Phytohabitans aurantiacus sp. RD004123 nov., an actinomycete isolated from soil.</title>
        <authorList>
            <person name="Triningsih D.W."/>
            <person name="Harunari E."/>
            <person name="Igarashi Y."/>
        </authorList>
    </citation>
    <scope>NUCLEOTIDE SEQUENCE</scope>
    <source>
        <strain evidence="1">RD004123</strain>
    </source>
</reference>
<sequence length="138" mass="15069">MRGSRISREDPVMSEDLPAGRLVRHCVCGQPMHVGSVLATTSEQEGSYQAIVIRVGPMMAEPLHRVLDVVSLTRGQFLQHVGDLLHWQMEVGAPILCGSVGDIPPPCPNLAPGCQDERQLRLFWQSTYTPDLLGTPSA</sequence>
<protein>
    <submittedName>
        <fullName evidence="1">Uncharacterized protein</fullName>
    </submittedName>
</protein>
<proteinExistence type="predicted"/>
<comment type="caution">
    <text evidence="1">The sequence shown here is derived from an EMBL/GenBank/DDBJ whole genome shotgun (WGS) entry which is preliminary data.</text>
</comment>
<evidence type="ECO:0000313" key="2">
    <source>
        <dbReference type="Proteomes" id="UP001144280"/>
    </source>
</evidence>
<dbReference type="Proteomes" id="UP001144280">
    <property type="component" value="Unassembled WGS sequence"/>
</dbReference>
<keyword evidence="2" id="KW-1185">Reference proteome</keyword>
<dbReference type="EMBL" id="BSDI01000096">
    <property type="protein sequence ID" value="GLI03707.1"/>
    <property type="molecule type" value="Genomic_DNA"/>
</dbReference>
<name>A0ABQ5RAC0_9ACTN</name>
<evidence type="ECO:0000313" key="1">
    <source>
        <dbReference type="EMBL" id="GLI03707.1"/>
    </source>
</evidence>